<protein>
    <submittedName>
        <fullName evidence="2">Uncharacterized protein</fullName>
    </submittedName>
</protein>
<keyword evidence="3" id="KW-1185">Reference proteome</keyword>
<gene>
    <name evidence="2" type="ORF">Bccel_1272</name>
</gene>
<reference evidence="3" key="1">
    <citation type="submission" date="2015-07" db="EMBL/GenBank/DDBJ databases">
        <title>Near-Complete Genome Sequence of the Cellulolytic Bacterium Bacteroides (Pseudobacteroides) cellulosolvens ATCC 35603.</title>
        <authorList>
            <person name="Dassa B."/>
            <person name="Utturkar S.M."/>
            <person name="Klingeman D.M."/>
            <person name="Hurt R.A."/>
            <person name="Keller M."/>
            <person name="Xu J."/>
            <person name="Reddy Y.H.K."/>
            <person name="Borovok I."/>
            <person name="Grinberg I.R."/>
            <person name="Lamed R."/>
            <person name="Zhivin O."/>
            <person name="Bayer E.A."/>
            <person name="Brown S.D."/>
        </authorList>
    </citation>
    <scope>NUCLEOTIDE SEQUENCE [LARGE SCALE GENOMIC DNA]</scope>
    <source>
        <strain evidence="3">DSM 2933</strain>
    </source>
</reference>
<comment type="caution">
    <text evidence="2">The sequence shown here is derived from an EMBL/GenBank/DDBJ whole genome shotgun (WGS) entry which is preliminary data.</text>
</comment>
<proteinExistence type="predicted"/>
<feature type="transmembrane region" description="Helical" evidence="1">
    <location>
        <begin position="40"/>
        <end position="59"/>
    </location>
</feature>
<sequence length="71" mass="8287">MTKLTRNSNVSIPFYTDTSCIKCMICEKVCLVKLKLRMEIIYGINLYSAIIVMLVLIFAQHSQFYLKKSIY</sequence>
<keyword evidence="1" id="KW-0472">Membrane</keyword>
<keyword evidence="1" id="KW-0812">Transmembrane</keyword>
<name>A0A0L6JJT9_9FIRM</name>
<dbReference type="STRING" id="398512.Bccel_1272"/>
<organism evidence="2 3">
    <name type="scientific">Pseudobacteroides cellulosolvens ATCC 35603 = DSM 2933</name>
    <dbReference type="NCBI Taxonomy" id="398512"/>
    <lineage>
        <taxon>Bacteria</taxon>
        <taxon>Bacillati</taxon>
        <taxon>Bacillota</taxon>
        <taxon>Clostridia</taxon>
        <taxon>Eubacteriales</taxon>
        <taxon>Oscillospiraceae</taxon>
        <taxon>Pseudobacteroides</taxon>
    </lineage>
</organism>
<evidence type="ECO:0000313" key="2">
    <source>
        <dbReference type="EMBL" id="KNY26010.1"/>
    </source>
</evidence>
<dbReference type="EMBL" id="LGTC01000001">
    <property type="protein sequence ID" value="KNY26010.1"/>
    <property type="molecule type" value="Genomic_DNA"/>
</dbReference>
<keyword evidence="1" id="KW-1133">Transmembrane helix</keyword>
<accession>A0A0L6JJT9</accession>
<dbReference type="AlphaFoldDB" id="A0A0L6JJT9"/>
<evidence type="ECO:0000313" key="3">
    <source>
        <dbReference type="Proteomes" id="UP000036923"/>
    </source>
</evidence>
<dbReference type="Proteomes" id="UP000036923">
    <property type="component" value="Unassembled WGS sequence"/>
</dbReference>
<evidence type="ECO:0000256" key="1">
    <source>
        <dbReference type="SAM" id="Phobius"/>
    </source>
</evidence>